<sequence length="65" mass="7196">MKQLRYTSAIVMLMLFTGLSYGQSDPFDFDDDVDDEPTAPINTYIYSAIIAGVMVGVTCLKPSLR</sequence>
<evidence type="ECO:0000256" key="1">
    <source>
        <dbReference type="SAM" id="Phobius"/>
    </source>
</evidence>
<name>A0A1M4SHR9_9FLAO</name>
<dbReference type="EMBL" id="FQTW01000001">
    <property type="protein sequence ID" value="SHE31783.1"/>
    <property type="molecule type" value="Genomic_DNA"/>
</dbReference>
<proteinExistence type="predicted"/>
<evidence type="ECO:0000313" key="3">
    <source>
        <dbReference type="EMBL" id="SHE31783.1"/>
    </source>
</evidence>
<keyword evidence="1" id="KW-0472">Membrane</keyword>
<feature type="signal peptide" evidence="2">
    <location>
        <begin position="1"/>
        <end position="22"/>
    </location>
</feature>
<keyword evidence="1" id="KW-1133">Transmembrane helix</keyword>
<evidence type="ECO:0000313" key="4">
    <source>
        <dbReference type="Proteomes" id="UP000184462"/>
    </source>
</evidence>
<protein>
    <submittedName>
        <fullName evidence="3">Uncharacterized protein</fullName>
    </submittedName>
</protein>
<gene>
    <name evidence="3" type="ORF">SAMN05444278_101168</name>
</gene>
<feature type="chain" id="PRO_5012883441" evidence="2">
    <location>
        <begin position="23"/>
        <end position="65"/>
    </location>
</feature>
<keyword evidence="4" id="KW-1185">Reference proteome</keyword>
<reference evidence="3 4" key="1">
    <citation type="submission" date="2016-11" db="EMBL/GenBank/DDBJ databases">
        <authorList>
            <person name="Jaros S."/>
            <person name="Januszkiewicz K."/>
            <person name="Wedrychowicz H."/>
        </authorList>
    </citation>
    <scope>NUCLEOTIDE SEQUENCE [LARGE SCALE GENOMIC DNA]</scope>
    <source>
        <strain evidence="3 4">DSM 25661</strain>
    </source>
</reference>
<dbReference type="STRING" id="1155689.SAMN05444278_101168"/>
<feature type="transmembrane region" description="Helical" evidence="1">
    <location>
        <begin position="41"/>
        <end position="60"/>
    </location>
</feature>
<organism evidence="3 4">
    <name type="scientific">Psychroflexus salarius</name>
    <dbReference type="NCBI Taxonomy" id="1155689"/>
    <lineage>
        <taxon>Bacteria</taxon>
        <taxon>Pseudomonadati</taxon>
        <taxon>Bacteroidota</taxon>
        <taxon>Flavobacteriia</taxon>
        <taxon>Flavobacteriales</taxon>
        <taxon>Flavobacteriaceae</taxon>
        <taxon>Psychroflexus</taxon>
    </lineage>
</organism>
<keyword evidence="1" id="KW-0812">Transmembrane</keyword>
<dbReference type="RefSeq" id="WP_073190686.1">
    <property type="nucleotide sequence ID" value="NZ_FQTW01000001.1"/>
</dbReference>
<accession>A0A1M4SHR9</accession>
<evidence type="ECO:0000256" key="2">
    <source>
        <dbReference type="SAM" id="SignalP"/>
    </source>
</evidence>
<dbReference type="Proteomes" id="UP000184462">
    <property type="component" value="Unassembled WGS sequence"/>
</dbReference>
<keyword evidence="2" id="KW-0732">Signal</keyword>
<dbReference type="AlphaFoldDB" id="A0A1M4SHR9"/>